<dbReference type="InterPro" id="IPR003768">
    <property type="entry name" value="ScpA"/>
</dbReference>
<evidence type="ECO:0000313" key="5">
    <source>
        <dbReference type="Proteomes" id="UP000270616"/>
    </source>
</evidence>
<dbReference type="EMBL" id="RKMF01000004">
    <property type="protein sequence ID" value="ROZ64063.1"/>
    <property type="molecule type" value="Genomic_DNA"/>
</dbReference>
<dbReference type="Proteomes" id="UP000270616">
    <property type="component" value="Unassembled WGS sequence"/>
</dbReference>
<protein>
    <recommendedName>
        <fullName evidence="2">Segregation and condensation protein A</fullName>
    </recommendedName>
</protein>
<accession>A0A3N3ZYX9</accession>
<evidence type="ECO:0000256" key="2">
    <source>
        <dbReference type="ARBA" id="ARBA00044777"/>
    </source>
</evidence>
<dbReference type="PANTHER" id="PTHR33969:SF2">
    <property type="entry name" value="SEGREGATION AND CONDENSATION PROTEIN A"/>
    <property type="match status" value="1"/>
</dbReference>
<evidence type="ECO:0000256" key="1">
    <source>
        <dbReference type="ARBA" id="ARBA00022829"/>
    </source>
</evidence>
<feature type="region of interest" description="Disordered" evidence="3">
    <location>
        <begin position="270"/>
        <end position="300"/>
    </location>
</feature>
<dbReference type="RefSeq" id="WP_123824641.1">
    <property type="nucleotide sequence ID" value="NZ_RKMF01000004.1"/>
</dbReference>
<name>A0A3N3ZYX9_9MICC</name>
<evidence type="ECO:0000256" key="3">
    <source>
        <dbReference type="SAM" id="MobiDB-lite"/>
    </source>
</evidence>
<sequence length="300" mass="33061">MTALVAEVDSGELSPGLSSGFSVELENFAGPFEVLLGLIGKHELDITTVALSAVTDEFIEYVRALRLENSPAALDAASEFLVVAATLLDLKAARLLPRGEVDDEEDLALLEARDLLFARLLQYKAFKDVSHLMADSMRTESARQARSVPLDPEFASLLPELVWRTTPEQFAEIARKAFETRAEIPTEVGTDHLHGFAVTVRQEAEELRLLLEDGAEHGFRSLIAQAESVLVVVVRFLAILELFRDRAVELRQEAPLDELWVTWTADSDWTSDRLSDEHDRPVLPEDDAAAGPETAAEVGS</sequence>
<evidence type="ECO:0000313" key="4">
    <source>
        <dbReference type="EMBL" id="ROZ64063.1"/>
    </source>
</evidence>
<feature type="compositionally biased region" description="Basic and acidic residues" evidence="3">
    <location>
        <begin position="270"/>
        <end position="283"/>
    </location>
</feature>
<proteinExistence type="predicted"/>
<organism evidence="4 5">
    <name type="scientific">Kocuria soli</name>
    <dbReference type="NCBI Taxonomy" id="2485125"/>
    <lineage>
        <taxon>Bacteria</taxon>
        <taxon>Bacillati</taxon>
        <taxon>Actinomycetota</taxon>
        <taxon>Actinomycetes</taxon>
        <taxon>Micrococcales</taxon>
        <taxon>Micrococcaceae</taxon>
        <taxon>Kocuria</taxon>
    </lineage>
</organism>
<gene>
    <name evidence="4" type="ORF">EDL96_04655</name>
</gene>
<comment type="caution">
    <text evidence="4">The sequence shown here is derived from an EMBL/GenBank/DDBJ whole genome shotgun (WGS) entry which is preliminary data.</text>
</comment>
<dbReference type="Pfam" id="PF02616">
    <property type="entry name" value="SMC_ScpA"/>
    <property type="match status" value="1"/>
</dbReference>
<dbReference type="Gene3D" id="6.10.250.2410">
    <property type="match status" value="1"/>
</dbReference>
<dbReference type="GO" id="GO:0007059">
    <property type="term" value="P:chromosome segregation"/>
    <property type="evidence" value="ECO:0007669"/>
    <property type="project" value="UniProtKB-KW"/>
</dbReference>
<dbReference type="AlphaFoldDB" id="A0A3N3ZYX9"/>
<keyword evidence="1" id="KW-0159">Chromosome partition</keyword>
<dbReference type="PANTHER" id="PTHR33969">
    <property type="entry name" value="SEGREGATION AND CONDENSATION PROTEIN A"/>
    <property type="match status" value="1"/>
</dbReference>
<reference evidence="4 5" key="1">
    <citation type="submission" date="2018-10" db="EMBL/GenBank/DDBJ databases">
        <title>Kocuria sp. M5W7-7, whole genome shotgun sequence.</title>
        <authorList>
            <person name="Tuo L."/>
        </authorList>
    </citation>
    <scope>NUCLEOTIDE SEQUENCE [LARGE SCALE GENOMIC DNA]</scope>
    <source>
        <strain evidence="4 5">M5W7-7</strain>
    </source>
</reference>
<dbReference type="OrthoDB" id="9811016at2"/>
<keyword evidence="5" id="KW-1185">Reference proteome</keyword>